<organism evidence="4 5">
    <name type="scientific">Luteolibacter soli</name>
    <dbReference type="NCBI Taxonomy" id="3135280"/>
    <lineage>
        <taxon>Bacteria</taxon>
        <taxon>Pseudomonadati</taxon>
        <taxon>Verrucomicrobiota</taxon>
        <taxon>Verrucomicrobiia</taxon>
        <taxon>Verrucomicrobiales</taxon>
        <taxon>Verrucomicrobiaceae</taxon>
        <taxon>Luteolibacter</taxon>
    </lineage>
</organism>
<dbReference type="InterPro" id="IPR049366">
    <property type="entry name" value="RGL11_C"/>
</dbReference>
<comment type="caution">
    <text evidence="4">The sequence shown here is derived from an EMBL/GenBank/DDBJ whole genome shotgun (WGS) entry which is preliminary data.</text>
</comment>
<evidence type="ECO:0000259" key="3">
    <source>
        <dbReference type="Pfam" id="PF21348"/>
    </source>
</evidence>
<dbReference type="Pfam" id="PF12951">
    <property type="entry name" value="PATR"/>
    <property type="match status" value="2"/>
</dbReference>
<dbReference type="InterPro" id="IPR028994">
    <property type="entry name" value="Integrin_alpha_N"/>
</dbReference>
<dbReference type="Pfam" id="PF21348">
    <property type="entry name" value="RGL11_C"/>
    <property type="match status" value="1"/>
</dbReference>
<dbReference type="PANTHER" id="PTHR43118">
    <property type="entry name" value="RHAMNOGALACTURONAN LYASE (EUROFUNG)"/>
    <property type="match status" value="1"/>
</dbReference>
<feature type="domain" description="Rhamnogalacturonan lyase family 11 C-terminal" evidence="3">
    <location>
        <begin position="137"/>
        <end position="633"/>
    </location>
</feature>
<keyword evidence="1" id="KW-0732">Signal</keyword>
<dbReference type="Gene3D" id="2.60.40.10">
    <property type="entry name" value="Immunoglobulins"/>
    <property type="match status" value="1"/>
</dbReference>
<dbReference type="PANTHER" id="PTHR43118:SF1">
    <property type="entry name" value="RHAMNOGALACTURONAN LYASE (EUROFUNG)"/>
    <property type="match status" value="1"/>
</dbReference>
<accession>A0ABU9AW70</accession>
<evidence type="ECO:0000256" key="1">
    <source>
        <dbReference type="ARBA" id="ARBA00022729"/>
    </source>
</evidence>
<evidence type="ECO:0000313" key="5">
    <source>
        <dbReference type="Proteomes" id="UP001371305"/>
    </source>
</evidence>
<keyword evidence="5" id="KW-1185">Reference proteome</keyword>
<evidence type="ECO:0000313" key="4">
    <source>
        <dbReference type="EMBL" id="MEK7951406.1"/>
    </source>
</evidence>
<dbReference type="EMBL" id="JBBUKT010000004">
    <property type="protein sequence ID" value="MEK7951406.1"/>
    <property type="molecule type" value="Genomic_DNA"/>
</dbReference>
<dbReference type="Pfam" id="PF18370">
    <property type="entry name" value="RGI_lyase"/>
    <property type="match status" value="1"/>
</dbReference>
<dbReference type="CDD" id="cd10318">
    <property type="entry name" value="RGL11"/>
    <property type="match status" value="1"/>
</dbReference>
<dbReference type="Gene3D" id="2.160.20.20">
    <property type="match status" value="1"/>
</dbReference>
<dbReference type="NCBIfam" id="TIGR02601">
    <property type="entry name" value="autotrns_rpt"/>
    <property type="match status" value="2"/>
</dbReference>
<dbReference type="InterPro" id="IPR013783">
    <property type="entry name" value="Ig-like_fold"/>
</dbReference>
<name>A0ABU9AW70_9BACT</name>
<dbReference type="InterPro" id="IPR012332">
    <property type="entry name" value="Autotransporter_pectin_lyase_C"/>
</dbReference>
<sequence length="1196" mass="123093">MSAETQVRRVRSGWLALLAGCGLLAIASPLCAQMHMENLNRGVVAIRTSSTQAYVGWRFLGLDPDTTTFHVFRSIGGAAVVQLTTTPISNTTDYRDTPGSSAFGSTISYYVRPVVDGVMGAPSESFTLPAGVAVQPYLSVPLDPPAGGTTPSGEAYTYSANDAAPADLDGDGDLDIVLKWDPSNSKDNSQGGYTGEVYLDGIRLDGTRLWRINLGKNIRAGAHYTQFIAYDLDSDGRAEVAMKTAPGSIDGLGNNILLAGDSATVDYRNSSGYVLSGPEYLTIFDGLTGKALATTNFTPGRGTVSDWGDSYGNRVDRFLAGVAYLDGSRPTLLMCRGYYTQTHIAAWDWRDRQLTKRWQFDAPNGTAYAGQGNHQLSVADVDGDGKQEIIYGSMAVNDDGTGLYSTGLGHGDTLHVSDFDPNRPGLEVFAVHEDMGSSGNRGSSFRDAATGAIIYSTPATADTGRGVIMDIDPASPGAESWNSSDGNIYSTTGAILGAKPGNMHQNFGIWWDADVLRETLDGTVISDINTTTYGRSNVLQAWEYGATDNNGTKANPCLSGDFLGDWREELICRKSDSSALLLFTPTSSSSRRLRTFLHDPQYRVALAWQNVGYNQPPYPSFFVGQDMATPPMPNITTASISLPRLPGDVVWTGSVSQTWDASAVNFRVVSDASQVPFIAGDAVRFDDTSALGIITIGAALSPGSVVADHVNALALTGAGSLAGTGTVEKRGTGTLTLSTANSYSGGTLLKAGTISLSNANALGTGTVTLRGGTLATGALTVPNSIAVESDAVISGGNSGGSHGVKAISGSGTLTLAATSVFDLEGALTGFAGKFSFGGSGSFRFFGSGGSAAADFDLGTRSLNARSGSAFALGSLTGQAGAVLSGASGGGNNVAVTYTIGGNHHDTVFDGVVSNGNSTTAVTKAGNGRLVMGGANGYTGVTQVQVGSMVVNGSLANSAVSVSSGATLAGTGSLGGTLTLAANAKLGIAVTPALTRGLTVAGNVTLSGPVTVVAEELGATLVAGTYPLLQYSGSLSGTPQLTWSGPVGSSLEASFAVQAGRIDLILTEPQSAFEMWAAQRFGVNAPPTSAGPLADPDGNGVSNLMEYALGGTSGQAFALSLLPQAQLSGGRMGLSFQRIADPTLTYSVEAGDSLGAMVSIWSSTGAANAAGLVVVQDVLEAVGRAKRFMRLRVSEDE</sequence>
<feature type="domain" description="Rhamnogalacturonan I lyase beta-sheet" evidence="2">
    <location>
        <begin position="35"/>
        <end position="125"/>
    </location>
</feature>
<dbReference type="SUPFAM" id="SSF69318">
    <property type="entry name" value="Integrin alpha N-terminal domain"/>
    <property type="match status" value="1"/>
</dbReference>
<dbReference type="InterPro" id="IPR041624">
    <property type="entry name" value="RGI_lyase"/>
</dbReference>
<dbReference type="InterPro" id="IPR013425">
    <property type="entry name" value="Autotrns_rpt"/>
</dbReference>
<reference evidence="4 5" key="1">
    <citation type="submission" date="2024-04" db="EMBL/GenBank/DDBJ databases">
        <title>Luteolibacter sp. isolated from soil.</title>
        <authorList>
            <person name="An J."/>
        </authorList>
    </citation>
    <scope>NUCLEOTIDE SEQUENCE [LARGE SCALE GENOMIC DNA]</scope>
    <source>
        <strain evidence="4 5">Y139</strain>
    </source>
</reference>
<proteinExistence type="predicted"/>
<dbReference type="Proteomes" id="UP001371305">
    <property type="component" value="Unassembled WGS sequence"/>
</dbReference>
<evidence type="ECO:0000259" key="2">
    <source>
        <dbReference type="Pfam" id="PF18370"/>
    </source>
</evidence>
<protein>
    <submittedName>
        <fullName evidence="4">Autotransporter-associated beta strand repeat-containing protein</fullName>
    </submittedName>
</protein>
<gene>
    <name evidence="4" type="ORF">WKV53_12895</name>
</gene>
<dbReference type="InterPro" id="IPR034641">
    <property type="entry name" value="RGL11"/>
</dbReference>